<evidence type="ECO:0000313" key="5">
    <source>
        <dbReference type="Proteomes" id="UP001180020"/>
    </source>
</evidence>
<dbReference type="Proteomes" id="UP001180020">
    <property type="component" value="Unassembled WGS sequence"/>
</dbReference>
<feature type="domain" description="RRM" evidence="3">
    <location>
        <begin position="110"/>
        <end position="185"/>
    </location>
</feature>
<proteinExistence type="predicted"/>
<dbReference type="InterPro" id="IPR034823">
    <property type="entry name" value="CID8-like_RRM1"/>
</dbReference>
<evidence type="ECO:0000256" key="1">
    <source>
        <dbReference type="PROSITE-ProRule" id="PRU00176"/>
    </source>
</evidence>
<accession>A0AAV9FSW9</accession>
<dbReference type="Gene3D" id="3.30.70.330">
    <property type="match status" value="1"/>
</dbReference>
<organism evidence="4 5">
    <name type="scientific">Acorus calamus</name>
    <name type="common">Sweet flag</name>
    <dbReference type="NCBI Taxonomy" id="4465"/>
    <lineage>
        <taxon>Eukaryota</taxon>
        <taxon>Viridiplantae</taxon>
        <taxon>Streptophyta</taxon>
        <taxon>Embryophyta</taxon>
        <taxon>Tracheophyta</taxon>
        <taxon>Spermatophyta</taxon>
        <taxon>Magnoliopsida</taxon>
        <taxon>Liliopsida</taxon>
        <taxon>Acoraceae</taxon>
        <taxon>Acorus</taxon>
    </lineage>
</organism>
<evidence type="ECO:0000256" key="2">
    <source>
        <dbReference type="SAM" id="MobiDB-lite"/>
    </source>
</evidence>
<reference evidence="4" key="1">
    <citation type="journal article" date="2023" name="Nat. Commun.">
        <title>Diploid and tetraploid genomes of Acorus and the evolution of monocots.</title>
        <authorList>
            <person name="Ma L."/>
            <person name="Liu K.W."/>
            <person name="Li Z."/>
            <person name="Hsiao Y.Y."/>
            <person name="Qi Y."/>
            <person name="Fu T."/>
            <person name="Tang G.D."/>
            <person name="Zhang D."/>
            <person name="Sun W.H."/>
            <person name="Liu D.K."/>
            <person name="Li Y."/>
            <person name="Chen G.Z."/>
            <person name="Liu X.D."/>
            <person name="Liao X.Y."/>
            <person name="Jiang Y.T."/>
            <person name="Yu X."/>
            <person name="Hao Y."/>
            <person name="Huang J."/>
            <person name="Zhao X.W."/>
            <person name="Ke S."/>
            <person name="Chen Y.Y."/>
            <person name="Wu W.L."/>
            <person name="Hsu J.L."/>
            <person name="Lin Y.F."/>
            <person name="Huang M.D."/>
            <person name="Li C.Y."/>
            <person name="Huang L."/>
            <person name="Wang Z.W."/>
            <person name="Zhao X."/>
            <person name="Zhong W.Y."/>
            <person name="Peng D.H."/>
            <person name="Ahmad S."/>
            <person name="Lan S."/>
            <person name="Zhang J.S."/>
            <person name="Tsai W.C."/>
            <person name="Van de Peer Y."/>
            <person name="Liu Z.J."/>
        </authorList>
    </citation>
    <scope>NUCLEOTIDE SEQUENCE</scope>
    <source>
        <strain evidence="4">CP</strain>
    </source>
</reference>
<dbReference type="Pfam" id="PF00076">
    <property type="entry name" value="RRM_1"/>
    <property type="match status" value="1"/>
</dbReference>
<dbReference type="AlphaFoldDB" id="A0AAV9FSW9"/>
<protein>
    <recommendedName>
        <fullName evidence="3">RRM domain-containing protein</fullName>
    </recommendedName>
</protein>
<reference evidence="4" key="2">
    <citation type="submission" date="2023-06" db="EMBL/GenBank/DDBJ databases">
        <authorList>
            <person name="Ma L."/>
            <person name="Liu K.-W."/>
            <person name="Li Z."/>
            <person name="Hsiao Y.-Y."/>
            <person name="Qi Y."/>
            <person name="Fu T."/>
            <person name="Tang G."/>
            <person name="Zhang D."/>
            <person name="Sun W.-H."/>
            <person name="Liu D.-K."/>
            <person name="Li Y."/>
            <person name="Chen G.-Z."/>
            <person name="Liu X.-D."/>
            <person name="Liao X.-Y."/>
            <person name="Jiang Y.-T."/>
            <person name="Yu X."/>
            <person name="Hao Y."/>
            <person name="Huang J."/>
            <person name="Zhao X.-W."/>
            <person name="Ke S."/>
            <person name="Chen Y.-Y."/>
            <person name="Wu W.-L."/>
            <person name="Hsu J.-L."/>
            <person name="Lin Y.-F."/>
            <person name="Huang M.-D."/>
            <person name="Li C.-Y."/>
            <person name="Huang L."/>
            <person name="Wang Z.-W."/>
            <person name="Zhao X."/>
            <person name="Zhong W.-Y."/>
            <person name="Peng D.-H."/>
            <person name="Ahmad S."/>
            <person name="Lan S."/>
            <person name="Zhang J.-S."/>
            <person name="Tsai W.-C."/>
            <person name="Van De Peer Y."/>
            <person name="Liu Z.-J."/>
        </authorList>
    </citation>
    <scope>NUCLEOTIDE SEQUENCE</scope>
    <source>
        <strain evidence="4">CP</strain>
        <tissue evidence="4">Leaves</tissue>
    </source>
</reference>
<feature type="region of interest" description="Disordered" evidence="2">
    <location>
        <begin position="1"/>
        <end position="20"/>
    </location>
</feature>
<keyword evidence="1" id="KW-0694">RNA-binding</keyword>
<dbReference type="SUPFAM" id="SSF54928">
    <property type="entry name" value="RNA-binding domain, RBD"/>
    <property type="match status" value="1"/>
</dbReference>
<dbReference type="InterPro" id="IPR012677">
    <property type="entry name" value="Nucleotide-bd_a/b_plait_sf"/>
</dbReference>
<dbReference type="InterPro" id="IPR000504">
    <property type="entry name" value="RRM_dom"/>
</dbReference>
<dbReference type="FunFam" id="3.30.70.330:FF:000530">
    <property type="entry name" value="Polyadenylate-binding protein-interacting protein 11"/>
    <property type="match status" value="1"/>
</dbReference>
<dbReference type="CDD" id="cd12459">
    <property type="entry name" value="RRM1_CID8_like"/>
    <property type="match status" value="1"/>
</dbReference>
<dbReference type="PANTHER" id="PTHR32343:SF22">
    <property type="entry name" value="LD29830P"/>
    <property type="match status" value="1"/>
</dbReference>
<keyword evidence="5" id="KW-1185">Reference proteome</keyword>
<feature type="region of interest" description="Disordered" evidence="2">
    <location>
        <begin position="72"/>
        <end position="97"/>
    </location>
</feature>
<comment type="caution">
    <text evidence="4">The sequence shown here is derived from an EMBL/GenBank/DDBJ whole genome shotgun (WGS) entry which is preliminary data.</text>
</comment>
<evidence type="ECO:0000313" key="4">
    <source>
        <dbReference type="EMBL" id="KAK1326895.1"/>
    </source>
</evidence>
<dbReference type="SMART" id="SM00360">
    <property type="entry name" value="RRM"/>
    <property type="match status" value="1"/>
</dbReference>
<dbReference type="PANTHER" id="PTHR32343">
    <property type="entry name" value="SERINE/ARGININE-RICH SPLICING FACTOR"/>
    <property type="match status" value="1"/>
</dbReference>
<dbReference type="GO" id="GO:0003723">
    <property type="term" value="F:RNA binding"/>
    <property type="evidence" value="ECO:0007669"/>
    <property type="project" value="UniProtKB-UniRule"/>
</dbReference>
<evidence type="ECO:0000259" key="3">
    <source>
        <dbReference type="PROSITE" id="PS50102"/>
    </source>
</evidence>
<dbReference type="EMBL" id="JAUJYO010000001">
    <property type="protein sequence ID" value="KAK1326895.1"/>
    <property type="molecule type" value="Genomic_DNA"/>
</dbReference>
<dbReference type="InterPro" id="IPR009818">
    <property type="entry name" value="PAM2_motif"/>
</dbReference>
<dbReference type="InterPro" id="IPR035979">
    <property type="entry name" value="RBD_domain_sf"/>
</dbReference>
<dbReference type="Pfam" id="PF07145">
    <property type="entry name" value="PAM2"/>
    <property type="match status" value="1"/>
</dbReference>
<sequence>MAVITENRTEDQQFGNGPSDEKEIQNLVDLLSKLNPLAEEFVPSSYVAHRQSNGGGLSADAPVFTSFSVSNAGFNDNEKPHRRRKNNHNDGKRRMNGRSFRAQREDSILRTIYVSDIDQTVTEQQLAMLFIRCGQVVDCRICGDPHSPLRFAFVEFADQQGARAALNLSGTMLGFHPLKVLPSKTAILPVNPTFLPKVSRLRLLGDHVHSTRIAFVEFLSLENGVSPSVFGIPSETHYNKADSALRALNISGKLLGNEQIRVSPSKTPVRVCGPQEMLN</sequence>
<dbReference type="PROSITE" id="PS50102">
    <property type="entry name" value="RRM"/>
    <property type="match status" value="1"/>
</dbReference>
<name>A0AAV9FSW9_ACOCL</name>
<gene>
    <name evidence="4" type="ORF">QJS10_CPA01g01830</name>
</gene>